<keyword evidence="1" id="KW-0472">Membrane</keyword>
<comment type="caution">
    <text evidence="2">The sequence shown here is derived from an EMBL/GenBank/DDBJ whole genome shotgun (WGS) entry which is preliminary data.</text>
</comment>
<dbReference type="AlphaFoldDB" id="A0AAV7FZ96"/>
<accession>A0AAV7FZ96</accession>
<protein>
    <submittedName>
        <fullName evidence="2">Uncharacterized protein</fullName>
    </submittedName>
</protein>
<organism evidence="2 3">
    <name type="scientific">Dendrobium chrysotoxum</name>
    <name type="common">Orchid</name>
    <dbReference type="NCBI Taxonomy" id="161865"/>
    <lineage>
        <taxon>Eukaryota</taxon>
        <taxon>Viridiplantae</taxon>
        <taxon>Streptophyta</taxon>
        <taxon>Embryophyta</taxon>
        <taxon>Tracheophyta</taxon>
        <taxon>Spermatophyta</taxon>
        <taxon>Magnoliopsida</taxon>
        <taxon>Liliopsida</taxon>
        <taxon>Asparagales</taxon>
        <taxon>Orchidaceae</taxon>
        <taxon>Epidendroideae</taxon>
        <taxon>Malaxideae</taxon>
        <taxon>Dendrobiinae</taxon>
        <taxon>Dendrobium</taxon>
    </lineage>
</organism>
<keyword evidence="1" id="KW-0812">Transmembrane</keyword>
<proteinExistence type="predicted"/>
<keyword evidence="1" id="KW-1133">Transmembrane helix</keyword>
<evidence type="ECO:0000313" key="3">
    <source>
        <dbReference type="Proteomes" id="UP000775213"/>
    </source>
</evidence>
<reference evidence="2 3" key="1">
    <citation type="journal article" date="2021" name="Hortic Res">
        <title>Chromosome-scale assembly of the Dendrobium chrysotoxum genome enhances the understanding of orchid evolution.</title>
        <authorList>
            <person name="Zhang Y."/>
            <person name="Zhang G.Q."/>
            <person name="Zhang D."/>
            <person name="Liu X.D."/>
            <person name="Xu X.Y."/>
            <person name="Sun W.H."/>
            <person name="Yu X."/>
            <person name="Zhu X."/>
            <person name="Wang Z.W."/>
            <person name="Zhao X."/>
            <person name="Zhong W.Y."/>
            <person name="Chen H."/>
            <person name="Yin W.L."/>
            <person name="Huang T."/>
            <person name="Niu S.C."/>
            <person name="Liu Z.J."/>
        </authorList>
    </citation>
    <scope>NUCLEOTIDE SEQUENCE [LARGE SCALE GENOMIC DNA]</scope>
    <source>
        <strain evidence="2">Lindl</strain>
    </source>
</reference>
<sequence>MKVPEKSDCICSPPLEFLTVYAFNLIKILAIYGVSLSHLSYRAISIIKGLIIFFRDRGAVLSPEYLSLMGRLVICRVVSLSDLSDWIFTLEIY</sequence>
<evidence type="ECO:0000313" key="2">
    <source>
        <dbReference type="EMBL" id="KAH0448729.1"/>
    </source>
</evidence>
<evidence type="ECO:0000256" key="1">
    <source>
        <dbReference type="SAM" id="Phobius"/>
    </source>
</evidence>
<gene>
    <name evidence="2" type="ORF">IEQ34_022529</name>
</gene>
<dbReference type="Proteomes" id="UP000775213">
    <property type="component" value="Unassembled WGS sequence"/>
</dbReference>
<name>A0AAV7FZ96_DENCH</name>
<feature type="transmembrane region" description="Helical" evidence="1">
    <location>
        <begin position="20"/>
        <end position="41"/>
    </location>
</feature>
<dbReference type="EMBL" id="JAGFBR010000019">
    <property type="protein sequence ID" value="KAH0448729.1"/>
    <property type="molecule type" value="Genomic_DNA"/>
</dbReference>
<keyword evidence="3" id="KW-1185">Reference proteome</keyword>